<accession>A0A5C5WWE1</accession>
<evidence type="ECO:0000256" key="1">
    <source>
        <dbReference type="SAM" id="MobiDB-lite"/>
    </source>
</evidence>
<dbReference type="Proteomes" id="UP000316598">
    <property type="component" value="Unassembled WGS sequence"/>
</dbReference>
<name>A0A5C5WWE1_9BACT</name>
<organism evidence="2 3">
    <name type="scientific">Rubripirellula amarantea</name>
    <dbReference type="NCBI Taxonomy" id="2527999"/>
    <lineage>
        <taxon>Bacteria</taxon>
        <taxon>Pseudomonadati</taxon>
        <taxon>Planctomycetota</taxon>
        <taxon>Planctomycetia</taxon>
        <taxon>Pirellulales</taxon>
        <taxon>Pirellulaceae</taxon>
        <taxon>Rubripirellula</taxon>
    </lineage>
</organism>
<dbReference type="AntiFam" id="ANF00041">
    <property type="entry name" value="Antisense to RNaseP"/>
</dbReference>
<comment type="caution">
    <text evidence="2">The sequence shown here is derived from an EMBL/GenBank/DDBJ whole genome shotgun (WGS) entry which is preliminary data.</text>
</comment>
<dbReference type="AntiFam" id="ANF00045">
    <property type="entry name" value="Antisense to RNaseP"/>
</dbReference>
<dbReference type="EMBL" id="SJPI01000001">
    <property type="protein sequence ID" value="TWT54529.1"/>
    <property type="molecule type" value="Genomic_DNA"/>
</dbReference>
<feature type="region of interest" description="Disordered" evidence="1">
    <location>
        <begin position="71"/>
        <end position="116"/>
    </location>
</feature>
<sequence>MEDTSFGPKPDRVSSSILFGLAPDGVYLADRVTSTAGALLPHRFTLTTASRGGLLSVALSLASRPVDVINHPVLRSPDFPPDRRLEDDSPATVPPTGDSSDQDDGHTRSGQGSQRN</sequence>
<protein>
    <submittedName>
        <fullName evidence="2">Uncharacterized protein</fullName>
    </submittedName>
</protein>
<dbReference type="AlphaFoldDB" id="A0A5C5WWE1"/>
<gene>
    <name evidence="2" type="ORF">Pla22_21760</name>
</gene>
<evidence type="ECO:0000313" key="2">
    <source>
        <dbReference type="EMBL" id="TWT54529.1"/>
    </source>
</evidence>
<reference evidence="2 3" key="1">
    <citation type="submission" date="2019-02" db="EMBL/GenBank/DDBJ databases">
        <title>Deep-cultivation of Planctomycetes and their phenomic and genomic characterization uncovers novel biology.</title>
        <authorList>
            <person name="Wiegand S."/>
            <person name="Jogler M."/>
            <person name="Boedeker C."/>
            <person name="Pinto D."/>
            <person name="Vollmers J."/>
            <person name="Rivas-Marin E."/>
            <person name="Kohn T."/>
            <person name="Peeters S.H."/>
            <person name="Heuer A."/>
            <person name="Rast P."/>
            <person name="Oberbeckmann S."/>
            <person name="Bunk B."/>
            <person name="Jeske O."/>
            <person name="Meyerdierks A."/>
            <person name="Storesund J.E."/>
            <person name="Kallscheuer N."/>
            <person name="Luecker S."/>
            <person name="Lage O.M."/>
            <person name="Pohl T."/>
            <person name="Merkel B.J."/>
            <person name="Hornburger P."/>
            <person name="Mueller R.-W."/>
            <person name="Bruemmer F."/>
            <person name="Labrenz M."/>
            <person name="Spormann A.M."/>
            <person name="Op Den Camp H."/>
            <person name="Overmann J."/>
            <person name="Amann R."/>
            <person name="Jetten M.S.M."/>
            <person name="Mascher T."/>
            <person name="Medema M.H."/>
            <person name="Devos D.P."/>
            <person name="Kaster A.-K."/>
            <person name="Ovreas L."/>
            <person name="Rohde M."/>
            <person name="Galperin M.Y."/>
            <person name="Jogler C."/>
        </authorList>
    </citation>
    <scope>NUCLEOTIDE SEQUENCE [LARGE SCALE GENOMIC DNA]</scope>
    <source>
        <strain evidence="2 3">Pla22</strain>
    </source>
</reference>
<evidence type="ECO:0000313" key="3">
    <source>
        <dbReference type="Proteomes" id="UP000316598"/>
    </source>
</evidence>
<dbReference type="AntiFam" id="ANF00044">
    <property type="entry name" value="Antisense to RNaseP"/>
</dbReference>
<keyword evidence="3" id="KW-1185">Reference proteome</keyword>
<proteinExistence type="predicted"/>